<dbReference type="Proteomes" id="UP000281604">
    <property type="component" value="Unassembled WGS sequence"/>
</dbReference>
<comment type="caution">
    <text evidence="1">The sequence shown here is derived from an EMBL/GenBank/DDBJ whole genome shotgun (WGS) entry which is preliminary data.</text>
</comment>
<protein>
    <submittedName>
        <fullName evidence="1">Uncharacterized protein</fullName>
    </submittedName>
</protein>
<evidence type="ECO:0000313" key="2">
    <source>
        <dbReference type="Proteomes" id="UP000281604"/>
    </source>
</evidence>
<organism evidence="1 2">
    <name type="scientific">Pseudomonas syringae pv. persicae</name>
    <dbReference type="NCBI Taxonomy" id="237306"/>
    <lineage>
        <taxon>Bacteria</taxon>
        <taxon>Pseudomonadati</taxon>
        <taxon>Pseudomonadota</taxon>
        <taxon>Gammaproteobacteria</taxon>
        <taxon>Pseudomonadales</taxon>
        <taxon>Pseudomonadaceae</taxon>
        <taxon>Pseudomonas</taxon>
    </lineage>
</organism>
<dbReference type="EMBL" id="RBQE01000023">
    <property type="protein sequence ID" value="RMP14652.1"/>
    <property type="molecule type" value="Genomic_DNA"/>
</dbReference>
<gene>
    <name evidence="1" type="ORF">ALQ30_200174</name>
</gene>
<dbReference type="AlphaFoldDB" id="A0A3M4B622"/>
<evidence type="ECO:0000313" key="1">
    <source>
        <dbReference type="EMBL" id="RMP14652.1"/>
    </source>
</evidence>
<reference evidence="1 2" key="1">
    <citation type="submission" date="2018-08" db="EMBL/GenBank/DDBJ databases">
        <title>Recombination of ecologically and evolutionarily significant loci maintains genetic cohesion in the Pseudomonas syringae species complex.</title>
        <authorList>
            <person name="Dillon M."/>
            <person name="Thakur S."/>
            <person name="Almeida R.N.D."/>
            <person name="Weir B.S."/>
            <person name="Guttman D.S."/>
        </authorList>
    </citation>
    <scope>NUCLEOTIDE SEQUENCE [LARGE SCALE GENOMIC DNA]</scope>
    <source>
        <strain evidence="1 2">ICMP 3706</strain>
    </source>
</reference>
<accession>A0A3M4B622</accession>
<name>A0A3M4B622_9PSED</name>
<sequence length="99" mass="11025">MDRRKIDVAYIAGIVVVLDSPGGPVVGFQNKVFTGLDPARHGNIRVPAVVDLLVFSHRLIEVDFDQNFGHGVSPFWGMWLIAGKRMPWALCDRQRAGPR</sequence>
<proteinExistence type="predicted"/>